<protein>
    <submittedName>
        <fullName evidence="2">YtxH domain-containing protein</fullName>
    </submittedName>
</protein>
<keyword evidence="3" id="KW-1185">Reference proteome</keyword>
<evidence type="ECO:0000313" key="3">
    <source>
        <dbReference type="Proteomes" id="UP001056535"/>
    </source>
</evidence>
<organism evidence="2 3">
    <name type="scientific">Ornithinimicrobium cryptoxanthini</name>
    <dbReference type="NCBI Taxonomy" id="2934161"/>
    <lineage>
        <taxon>Bacteria</taxon>
        <taxon>Bacillati</taxon>
        <taxon>Actinomycetota</taxon>
        <taxon>Actinomycetes</taxon>
        <taxon>Micrococcales</taxon>
        <taxon>Ornithinimicrobiaceae</taxon>
        <taxon>Ornithinimicrobium</taxon>
    </lineage>
</organism>
<gene>
    <name evidence="2" type="ORF">NF557_01165</name>
</gene>
<proteinExistence type="predicted"/>
<dbReference type="RefSeq" id="WP_252621276.1">
    <property type="nucleotide sequence ID" value="NZ_CP099490.1"/>
</dbReference>
<sequence>MRKLLFIVGAGIGYILGAKAGRERYDQLSKQAEKVWSNPKVQSTVEDVKAQAPKAAATVAGSAKDIAGQAKAKVTGHEQTDLSGNYENEAGSWDSETGTASIDEDELGPGADKLP</sequence>
<feature type="region of interest" description="Disordered" evidence="1">
    <location>
        <begin position="68"/>
        <end position="115"/>
    </location>
</feature>
<evidence type="ECO:0000256" key="1">
    <source>
        <dbReference type="SAM" id="MobiDB-lite"/>
    </source>
</evidence>
<name>A0ABY4YKB0_9MICO</name>
<evidence type="ECO:0000313" key="2">
    <source>
        <dbReference type="EMBL" id="USQ76572.1"/>
    </source>
</evidence>
<dbReference type="Proteomes" id="UP001056535">
    <property type="component" value="Chromosome"/>
</dbReference>
<dbReference type="EMBL" id="CP099490">
    <property type="protein sequence ID" value="USQ76572.1"/>
    <property type="molecule type" value="Genomic_DNA"/>
</dbReference>
<reference evidence="2" key="1">
    <citation type="submission" date="2022-06" db="EMBL/GenBank/DDBJ databases">
        <title>Ornithinimicrobium JY.X270.</title>
        <authorList>
            <person name="Huang Y."/>
        </authorList>
    </citation>
    <scope>NUCLEOTIDE SEQUENCE</scope>
    <source>
        <strain evidence="2">JY.X270</strain>
    </source>
</reference>
<accession>A0ABY4YKB0</accession>